<dbReference type="InterPro" id="IPR020449">
    <property type="entry name" value="Tscrpt_reg_AraC-type_HTH"/>
</dbReference>
<keyword evidence="6" id="KW-1185">Reference proteome</keyword>
<dbReference type="PRINTS" id="PR00032">
    <property type="entry name" value="HTHARAC"/>
</dbReference>
<dbReference type="OrthoDB" id="249627at2"/>
<feature type="domain" description="HTH araC/xylS-type" evidence="4">
    <location>
        <begin position="8"/>
        <end position="106"/>
    </location>
</feature>
<organism evidence="5 6">
    <name type="scientific">Ruminiclostridium papyrosolvens DSM 2782</name>
    <dbReference type="NCBI Taxonomy" id="588581"/>
    <lineage>
        <taxon>Bacteria</taxon>
        <taxon>Bacillati</taxon>
        <taxon>Bacillota</taxon>
        <taxon>Clostridia</taxon>
        <taxon>Eubacteriales</taxon>
        <taxon>Oscillospiraceae</taxon>
        <taxon>Ruminiclostridium</taxon>
    </lineage>
</organism>
<dbReference type="EMBL" id="ACXX02000007">
    <property type="protein sequence ID" value="EGD47619.1"/>
    <property type="molecule type" value="Genomic_DNA"/>
</dbReference>
<dbReference type="Gene3D" id="1.10.10.60">
    <property type="entry name" value="Homeodomain-like"/>
    <property type="match status" value="1"/>
</dbReference>
<evidence type="ECO:0000256" key="1">
    <source>
        <dbReference type="ARBA" id="ARBA00023015"/>
    </source>
</evidence>
<gene>
    <name evidence="5" type="ORF">Cpap_1813</name>
</gene>
<dbReference type="eggNOG" id="COG2207">
    <property type="taxonomic scope" value="Bacteria"/>
</dbReference>
<dbReference type="GO" id="GO:0043565">
    <property type="term" value="F:sequence-specific DNA binding"/>
    <property type="evidence" value="ECO:0007669"/>
    <property type="project" value="InterPro"/>
</dbReference>
<dbReference type="GO" id="GO:0003700">
    <property type="term" value="F:DNA-binding transcription factor activity"/>
    <property type="evidence" value="ECO:0007669"/>
    <property type="project" value="InterPro"/>
</dbReference>
<dbReference type="AlphaFoldDB" id="F1TDI1"/>
<dbReference type="InterPro" id="IPR009057">
    <property type="entry name" value="Homeodomain-like_sf"/>
</dbReference>
<reference evidence="5" key="2">
    <citation type="submission" date="2011-01" db="EMBL/GenBank/DDBJ databases">
        <title>The Non-contiguous Finished genome of Clostridium papyrosolvens.</title>
        <authorList>
            <person name="Lucas S."/>
            <person name="Copeland A."/>
            <person name="Lapidus A."/>
            <person name="Cheng J.-F."/>
            <person name="Goodwin L."/>
            <person name="Pitluck S."/>
            <person name="Misra M."/>
            <person name="Chertkov O."/>
            <person name="Detter J.C."/>
            <person name="Han C."/>
            <person name="Tapia R."/>
            <person name="Land M."/>
            <person name="Hauser L."/>
            <person name="Kyrpides N."/>
            <person name="Ivanova N."/>
            <person name="Pagani I."/>
            <person name="Mouttaki H."/>
            <person name="He Z."/>
            <person name="Zhou J."/>
            <person name="Hemme C.L."/>
            <person name="Woyke T."/>
        </authorList>
    </citation>
    <scope>NUCLEOTIDE SEQUENCE [LARGE SCALE GENOMIC DNA]</scope>
    <source>
        <strain evidence="5">DSM 2782</strain>
    </source>
</reference>
<sequence length="140" mass="16476">MDKFLFINVMITFIETRIKRKIDYDELVYETGFSLPYIRELFQCQMNKSLYRYILERKIANAAFECRYTDRSLLSIGMSYGFNNADAFTRAFKRIVGTTPSELRKMDITIRRTKLCAGVYGIELFILNDKTMKGKGKNEE</sequence>
<dbReference type="Pfam" id="PF12833">
    <property type="entry name" value="HTH_18"/>
    <property type="match status" value="1"/>
</dbReference>
<proteinExistence type="predicted"/>
<dbReference type="SUPFAM" id="SSF46689">
    <property type="entry name" value="Homeodomain-like"/>
    <property type="match status" value="1"/>
</dbReference>
<dbReference type="PANTHER" id="PTHR47504">
    <property type="entry name" value="RIGHT ORIGIN-BINDING PROTEIN"/>
    <property type="match status" value="1"/>
</dbReference>
<dbReference type="Proteomes" id="UP000003860">
    <property type="component" value="Unassembled WGS sequence"/>
</dbReference>
<evidence type="ECO:0000313" key="6">
    <source>
        <dbReference type="Proteomes" id="UP000003860"/>
    </source>
</evidence>
<dbReference type="PANTHER" id="PTHR47504:SF5">
    <property type="entry name" value="RIGHT ORIGIN-BINDING PROTEIN"/>
    <property type="match status" value="1"/>
</dbReference>
<accession>F1TDI1</accession>
<protein>
    <submittedName>
        <fullName evidence="5">Transcriptional regulator, AraC family</fullName>
    </submittedName>
</protein>
<keyword evidence="3" id="KW-0804">Transcription</keyword>
<evidence type="ECO:0000313" key="5">
    <source>
        <dbReference type="EMBL" id="EGD47619.1"/>
    </source>
</evidence>
<dbReference type="InterPro" id="IPR050959">
    <property type="entry name" value="MarA-like"/>
</dbReference>
<dbReference type="InterPro" id="IPR018060">
    <property type="entry name" value="HTH_AraC"/>
</dbReference>
<dbReference type="PROSITE" id="PS01124">
    <property type="entry name" value="HTH_ARAC_FAMILY_2"/>
    <property type="match status" value="1"/>
</dbReference>
<dbReference type="STRING" id="588581.Cpap_1813"/>
<evidence type="ECO:0000259" key="4">
    <source>
        <dbReference type="PROSITE" id="PS01124"/>
    </source>
</evidence>
<evidence type="ECO:0000256" key="3">
    <source>
        <dbReference type="ARBA" id="ARBA00023163"/>
    </source>
</evidence>
<reference evidence="5" key="1">
    <citation type="submission" date="2009-07" db="EMBL/GenBank/DDBJ databases">
        <authorList>
            <consortium name="US DOE Joint Genome Institute (JGI-PGF)"/>
            <person name="Lucas S."/>
            <person name="Copeland A."/>
            <person name="Lapidus A."/>
            <person name="Glavina del Rio T."/>
            <person name="Tice H."/>
            <person name="Bruce D."/>
            <person name="Goodwin L."/>
            <person name="Pitluck S."/>
            <person name="Larimer F."/>
            <person name="Land M.L."/>
            <person name="Mouttaki H."/>
            <person name="He Z."/>
            <person name="Zhou J."/>
            <person name="Hemme C.L."/>
        </authorList>
    </citation>
    <scope>NUCLEOTIDE SEQUENCE [LARGE SCALE GENOMIC DNA]</scope>
    <source>
        <strain evidence="5">DSM 2782</strain>
    </source>
</reference>
<keyword evidence="2" id="KW-0238">DNA-binding</keyword>
<evidence type="ECO:0000256" key="2">
    <source>
        <dbReference type="ARBA" id="ARBA00023125"/>
    </source>
</evidence>
<dbReference type="RefSeq" id="WP_004619574.1">
    <property type="nucleotide sequence ID" value="NZ_ACXX02000007.1"/>
</dbReference>
<comment type="caution">
    <text evidence="5">The sequence shown here is derived from an EMBL/GenBank/DDBJ whole genome shotgun (WGS) entry which is preliminary data.</text>
</comment>
<dbReference type="SMART" id="SM00342">
    <property type="entry name" value="HTH_ARAC"/>
    <property type="match status" value="1"/>
</dbReference>
<keyword evidence="1" id="KW-0805">Transcription regulation</keyword>
<name>F1TDI1_9FIRM</name>